<reference evidence="1 2" key="1">
    <citation type="journal article" date="2016" name="Nat. Commun.">
        <title>Thousands of microbial genomes shed light on interconnected biogeochemical processes in an aquifer system.</title>
        <authorList>
            <person name="Anantharaman K."/>
            <person name="Brown C.T."/>
            <person name="Hug L.A."/>
            <person name="Sharon I."/>
            <person name="Castelle C.J."/>
            <person name="Probst A.J."/>
            <person name="Thomas B.C."/>
            <person name="Singh A."/>
            <person name="Wilkins M.J."/>
            <person name="Karaoz U."/>
            <person name="Brodie E.L."/>
            <person name="Williams K.H."/>
            <person name="Hubbard S.S."/>
            <person name="Banfield J.F."/>
        </authorList>
    </citation>
    <scope>NUCLEOTIDE SEQUENCE [LARGE SCALE GENOMIC DNA]</scope>
</reference>
<gene>
    <name evidence="1" type="ORF">A3E39_01840</name>
</gene>
<dbReference type="Proteomes" id="UP000176603">
    <property type="component" value="Unassembled WGS sequence"/>
</dbReference>
<dbReference type="STRING" id="1802399.A3E39_01840"/>
<name>A0A1F7UN84_9BACT</name>
<protein>
    <submittedName>
        <fullName evidence="1">Uncharacterized protein</fullName>
    </submittedName>
</protein>
<organism evidence="1 2">
    <name type="scientific">Candidatus Uhrbacteria bacterium RIFCSPHIGHO2_12_FULL_60_25</name>
    <dbReference type="NCBI Taxonomy" id="1802399"/>
    <lineage>
        <taxon>Bacteria</taxon>
        <taxon>Candidatus Uhriibacteriota</taxon>
    </lineage>
</organism>
<dbReference type="AlphaFoldDB" id="A0A1F7UN84"/>
<sequence>MKKSGIIFCVAAGLFTTGYVLGFEHGSTRQDPPGAASVNTTISDTASEIMSDELLIRHQLFGENYVTIPFMPEEPETGRDEGIEL</sequence>
<proteinExistence type="predicted"/>
<evidence type="ECO:0000313" key="1">
    <source>
        <dbReference type="EMBL" id="OGL79751.1"/>
    </source>
</evidence>
<comment type="caution">
    <text evidence="1">The sequence shown here is derived from an EMBL/GenBank/DDBJ whole genome shotgun (WGS) entry which is preliminary data.</text>
</comment>
<dbReference type="EMBL" id="MGEH01000002">
    <property type="protein sequence ID" value="OGL79751.1"/>
    <property type="molecule type" value="Genomic_DNA"/>
</dbReference>
<accession>A0A1F7UN84</accession>
<evidence type="ECO:0000313" key="2">
    <source>
        <dbReference type="Proteomes" id="UP000176603"/>
    </source>
</evidence>